<name>A0A5J9W5K1_9POAL</name>
<dbReference type="AlphaFoldDB" id="A0A5J9W5K1"/>
<keyword evidence="3" id="KW-1185">Reference proteome</keyword>
<dbReference type="Pfam" id="PF26138">
    <property type="entry name" value="DUF8040"/>
    <property type="match status" value="1"/>
</dbReference>
<reference evidence="2 3" key="1">
    <citation type="journal article" date="2019" name="Sci. Rep.">
        <title>A high-quality genome of Eragrostis curvula grass provides insights into Poaceae evolution and supports new strategies to enhance forage quality.</title>
        <authorList>
            <person name="Carballo J."/>
            <person name="Santos B.A.C.M."/>
            <person name="Zappacosta D."/>
            <person name="Garbus I."/>
            <person name="Selva J.P."/>
            <person name="Gallo C.A."/>
            <person name="Diaz A."/>
            <person name="Albertini E."/>
            <person name="Caccamo M."/>
            <person name="Echenique V."/>
        </authorList>
    </citation>
    <scope>NUCLEOTIDE SEQUENCE [LARGE SCALE GENOMIC DNA]</scope>
    <source>
        <strain evidence="3">cv. Victoria</strain>
        <tissue evidence="2">Leaf</tissue>
    </source>
</reference>
<dbReference type="EMBL" id="RWGY01000005">
    <property type="protein sequence ID" value="TVU42610.1"/>
    <property type="molecule type" value="Genomic_DNA"/>
</dbReference>
<protein>
    <recommendedName>
        <fullName evidence="1">DUF8040 domain-containing protein</fullName>
    </recommendedName>
</protein>
<organism evidence="2 3">
    <name type="scientific">Eragrostis curvula</name>
    <name type="common">weeping love grass</name>
    <dbReference type="NCBI Taxonomy" id="38414"/>
    <lineage>
        <taxon>Eukaryota</taxon>
        <taxon>Viridiplantae</taxon>
        <taxon>Streptophyta</taxon>
        <taxon>Embryophyta</taxon>
        <taxon>Tracheophyta</taxon>
        <taxon>Spermatophyta</taxon>
        <taxon>Magnoliopsida</taxon>
        <taxon>Liliopsida</taxon>
        <taxon>Poales</taxon>
        <taxon>Poaceae</taxon>
        <taxon>PACMAD clade</taxon>
        <taxon>Chloridoideae</taxon>
        <taxon>Eragrostideae</taxon>
        <taxon>Eragrostidinae</taxon>
        <taxon>Eragrostis</taxon>
    </lineage>
</organism>
<proteinExistence type="predicted"/>
<accession>A0A5J9W5K1</accession>
<dbReference type="InterPro" id="IPR058353">
    <property type="entry name" value="DUF8040"/>
</dbReference>
<dbReference type="Gramene" id="TVU42610">
    <property type="protein sequence ID" value="TVU42610"/>
    <property type="gene ID" value="EJB05_09029"/>
</dbReference>
<dbReference type="OrthoDB" id="785423at2759"/>
<evidence type="ECO:0000313" key="2">
    <source>
        <dbReference type="EMBL" id="TVU42610.1"/>
    </source>
</evidence>
<evidence type="ECO:0000259" key="1">
    <source>
        <dbReference type="Pfam" id="PF26138"/>
    </source>
</evidence>
<gene>
    <name evidence="2" type="ORF">EJB05_09029</name>
</gene>
<feature type="domain" description="DUF8040" evidence="1">
    <location>
        <begin position="166"/>
        <end position="256"/>
    </location>
</feature>
<sequence length="279" mass="31505">MENSSFLKLKDLSSQQIPGIGTELMSEITDDEMKRLLSIVKWSKRGTMTPLVHRLTTTDAERFALKLKKGLIDKLNLKPAVTIQFKVDTRNQHSIQSCKDRMSASIEEYSYNSDTSSAYSSDTSSDASSIIYHVAAFGVAATALAISKNNEQPAVAHHPPLPFPHVTERQWVQLNLHNPTRCWKNFRMSPISFLHLHELLVRHHGLQSTQVVESIEALAMFVWSCAHAQPAGQIEDKFERSASTVSRKMSEVGQVIFHFANYDTQFIHHNNTCLIHCCE</sequence>
<evidence type="ECO:0000313" key="3">
    <source>
        <dbReference type="Proteomes" id="UP000324897"/>
    </source>
</evidence>
<dbReference type="Proteomes" id="UP000324897">
    <property type="component" value="Unassembled WGS sequence"/>
</dbReference>
<comment type="caution">
    <text evidence="2">The sequence shown here is derived from an EMBL/GenBank/DDBJ whole genome shotgun (WGS) entry which is preliminary data.</text>
</comment>